<evidence type="ECO:0000259" key="2">
    <source>
        <dbReference type="Pfam" id="PF12728"/>
    </source>
</evidence>
<feature type="compositionally biased region" description="Low complexity" evidence="1">
    <location>
        <begin position="148"/>
        <end position="160"/>
    </location>
</feature>
<feature type="domain" description="Helix-turn-helix" evidence="2">
    <location>
        <begin position="62"/>
        <end position="111"/>
    </location>
</feature>
<name>A0A6N7PSK6_9BACT</name>
<gene>
    <name evidence="3" type="ORF">GF068_22345</name>
</gene>
<evidence type="ECO:0000313" key="3">
    <source>
        <dbReference type="EMBL" id="MRG94637.1"/>
    </source>
</evidence>
<evidence type="ECO:0000256" key="1">
    <source>
        <dbReference type="SAM" id="MobiDB-lite"/>
    </source>
</evidence>
<feature type="region of interest" description="Disordered" evidence="1">
    <location>
        <begin position="1"/>
        <end position="58"/>
    </location>
</feature>
<dbReference type="Gene3D" id="1.10.1660.10">
    <property type="match status" value="1"/>
</dbReference>
<accession>A0A6N7PSK6</accession>
<dbReference type="InterPro" id="IPR041657">
    <property type="entry name" value="HTH_17"/>
</dbReference>
<dbReference type="NCBIfam" id="TIGR01764">
    <property type="entry name" value="excise"/>
    <property type="match status" value="1"/>
</dbReference>
<dbReference type="AlphaFoldDB" id="A0A6N7PSK6"/>
<reference evidence="3 4" key="1">
    <citation type="submission" date="2019-10" db="EMBL/GenBank/DDBJ databases">
        <title>A soil myxobacterium in the family Polyangiaceae.</title>
        <authorList>
            <person name="Li Y."/>
            <person name="Wang J."/>
        </authorList>
    </citation>
    <scope>NUCLEOTIDE SEQUENCE [LARGE SCALE GENOMIC DNA]</scope>
    <source>
        <strain evidence="3 4">DSM 14734</strain>
    </source>
</reference>
<evidence type="ECO:0000313" key="4">
    <source>
        <dbReference type="Proteomes" id="UP000440224"/>
    </source>
</evidence>
<proteinExistence type="predicted"/>
<feature type="compositionally biased region" description="Polar residues" evidence="1">
    <location>
        <begin position="119"/>
        <end position="141"/>
    </location>
</feature>
<protein>
    <submittedName>
        <fullName evidence="3">Helix-turn-helix domain-containing protein</fullName>
    </submittedName>
</protein>
<feature type="compositionally biased region" description="Basic and acidic residues" evidence="1">
    <location>
        <begin position="31"/>
        <end position="58"/>
    </location>
</feature>
<dbReference type="Pfam" id="PF12728">
    <property type="entry name" value="HTH_17"/>
    <property type="match status" value="1"/>
</dbReference>
<feature type="region of interest" description="Disordered" evidence="1">
    <location>
        <begin position="116"/>
        <end position="192"/>
    </location>
</feature>
<dbReference type="GO" id="GO:0003677">
    <property type="term" value="F:DNA binding"/>
    <property type="evidence" value="ECO:0007669"/>
    <property type="project" value="InterPro"/>
</dbReference>
<sequence>MQGRTSRSDLLVDAEEPARGEHVQCVDADEPTDKTRGYGGHKNSEESGHPVHQAHDLKGTELLSVEEVARTLRVTTKTVRRWIKAGLLVAHRIGSKVVRVDASSVTRLIEASRIGASPGDQTWQGGSERSTSAEPHTSSGSAERPRSGPRSSTAARSRSAPPTPSRPSVDSSSWPKNASELREHLRRLRRPS</sequence>
<comment type="caution">
    <text evidence="3">The sequence shown here is derived from an EMBL/GenBank/DDBJ whole genome shotgun (WGS) entry which is preliminary data.</text>
</comment>
<dbReference type="EMBL" id="WJIE01000006">
    <property type="protein sequence ID" value="MRG94637.1"/>
    <property type="molecule type" value="Genomic_DNA"/>
</dbReference>
<keyword evidence="4" id="KW-1185">Reference proteome</keyword>
<dbReference type="SUPFAM" id="SSF46955">
    <property type="entry name" value="Putative DNA-binding domain"/>
    <property type="match status" value="1"/>
</dbReference>
<organism evidence="3 4">
    <name type="scientific">Polyangium spumosum</name>
    <dbReference type="NCBI Taxonomy" id="889282"/>
    <lineage>
        <taxon>Bacteria</taxon>
        <taxon>Pseudomonadati</taxon>
        <taxon>Myxococcota</taxon>
        <taxon>Polyangia</taxon>
        <taxon>Polyangiales</taxon>
        <taxon>Polyangiaceae</taxon>
        <taxon>Polyangium</taxon>
    </lineage>
</organism>
<dbReference type="InterPro" id="IPR009061">
    <property type="entry name" value="DNA-bd_dom_put_sf"/>
</dbReference>
<dbReference type="Proteomes" id="UP000440224">
    <property type="component" value="Unassembled WGS sequence"/>
</dbReference>
<dbReference type="InterPro" id="IPR010093">
    <property type="entry name" value="SinI_DNA-bd"/>
</dbReference>